<dbReference type="RefSeq" id="XP_040713851.1">
    <property type="nucleotide sequence ID" value="XM_040856433.1"/>
</dbReference>
<dbReference type="OrthoDB" id="2583188at2759"/>
<reference evidence="2 3" key="1">
    <citation type="submission" date="2016-07" db="EMBL/GenBank/DDBJ databases">
        <title>Pervasive Adenine N6-methylation of Active Genes in Fungi.</title>
        <authorList>
            <consortium name="DOE Joint Genome Institute"/>
            <person name="Mondo S.J."/>
            <person name="Dannebaum R.O."/>
            <person name="Kuo R.C."/>
            <person name="Labutti K."/>
            <person name="Haridas S."/>
            <person name="Kuo A."/>
            <person name="Salamov A."/>
            <person name="Ahrendt S.R."/>
            <person name="Lipzen A."/>
            <person name="Sullivan W."/>
            <person name="Andreopoulos W.B."/>
            <person name="Clum A."/>
            <person name="Lindquist E."/>
            <person name="Daum C."/>
            <person name="Ramamoorthy G.K."/>
            <person name="Gryganskyi A."/>
            <person name="Culley D."/>
            <person name="Magnuson J.K."/>
            <person name="James T.Y."/>
            <person name="O'Malley M.A."/>
            <person name="Stajich J.E."/>
            <person name="Spatafora J.W."/>
            <person name="Visel A."/>
            <person name="Grigoriev I.V."/>
        </authorList>
    </citation>
    <scope>NUCLEOTIDE SEQUENCE [LARGE SCALE GENOMIC DNA]</scope>
    <source>
        <strain evidence="2 3">CBS 129021</strain>
    </source>
</reference>
<dbReference type="Pfam" id="PF13810">
    <property type="entry name" value="DUF4185"/>
    <property type="match status" value="1"/>
</dbReference>
<keyword evidence="3" id="KW-1185">Reference proteome</keyword>
<dbReference type="GeneID" id="63772645"/>
<dbReference type="EMBL" id="MCFJ01000010">
    <property type="protein sequence ID" value="ORY61774.1"/>
    <property type="molecule type" value="Genomic_DNA"/>
</dbReference>
<gene>
    <name evidence="2" type="ORF">BCR38DRAFT_348580</name>
</gene>
<evidence type="ECO:0000259" key="1">
    <source>
        <dbReference type="Pfam" id="PF13810"/>
    </source>
</evidence>
<dbReference type="Proteomes" id="UP000193689">
    <property type="component" value="Unassembled WGS sequence"/>
</dbReference>
<evidence type="ECO:0000313" key="2">
    <source>
        <dbReference type="EMBL" id="ORY61774.1"/>
    </source>
</evidence>
<accession>A0A1Y2DRK5</accession>
<dbReference type="AlphaFoldDB" id="A0A1Y2DRK5"/>
<evidence type="ECO:0000313" key="3">
    <source>
        <dbReference type="Proteomes" id="UP000193689"/>
    </source>
</evidence>
<feature type="domain" description="DUF4185" evidence="1">
    <location>
        <begin position="198"/>
        <end position="355"/>
    </location>
</feature>
<comment type="caution">
    <text evidence="2">The sequence shown here is derived from an EMBL/GenBank/DDBJ whole genome shotgun (WGS) entry which is preliminary data.</text>
</comment>
<proteinExistence type="predicted"/>
<dbReference type="InterPro" id="IPR025442">
    <property type="entry name" value="DUF4185"/>
</dbReference>
<dbReference type="InParanoid" id="A0A1Y2DRK5"/>
<name>A0A1Y2DRK5_9PEZI</name>
<organism evidence="2 3">
    <name type="scientific">Pseudomassariella vexata</name>
    <dbReference type="NCBI Taxonomy" id="1141098"/>
    <lineage>
        <taxon>Eukaryota</taxon>
        <taxon>Fungi</taxon>
        <taxon>Dikarya</taxon>
        <taxon>Ascomycota</taxon>
        <taxon>Pezizomycotina</taxon>
        <taxon>Sordariomycetes</taxon>
        <taxon>Xylariomycetidae</taxon>
        <taxon>Amphisphaeriales</taxon>
        <taxon>Pseudomassariaceae</taxon>
        <taxon>Pseudomassariella</taxon>
    </lineage>
</organism>
<sequence length="369" mass="40485">MSFSLAAPFVKSVNTAAQRADNTQAAGVNPITLFKTEYLGIQLADNSASHRDLGFTGELGGKWYAIYGDTLWCAPGVSHPSHDAEGFHGMVRDSISECTNDPLRVHDLHLNADGRQKQFIPFNSSWGETNLHGFGGTSLVETDKETATGAVYYLVVRVKSGLVGAGIAKVEMVNGAPTVTKRYGSKGYWWPSDKVARYGDVATFKDHKSDYIYLWGGAPTSMDGFLVESYVYQARVRAADAFDFGSYEYWWGRARGWRSVPLTEFTTETAVMWNSGQGQVVWSPFFSCYIFVHLGPGSNDVYLRTAPSPEGPWSPDVKVFTATPIDGGMTYAGVAHPYLDESGQTLTISYTNNNNIEVLKVSFYKAGTI</sequence>
<protein>
    <recommendedName>
        <fullName evidence="1">DUF4185 domain-containing protein</fullName>
    </recommendedName>
</protein>